<accession>A0A6P1TR17</accession>
<evidence type="ECO:0000313" key="2">
    <source>
        <dbReference type="EMBL" id="QHQ63710.1"/>
    </source>
</evidence>
<organism evidence="2 3">
    <name type="scientific">Anaerocolumna sedimenticola</name>
    <dbReference type="NCBI Taxonomy" id="2696063"/>
    <lineage>
        <taxon>Bacteria</taxon>
        <taxon>Bacillati</taxon>
        <taxon>Bacillota</taxon>
        <taxon>Clostridia</taxon>
        <taxon>Lachnospirales</taxon>
        <taxon>Lachnospiraceae</taxon>
        <taxon>Anaerocolumna</taxon>
    </lineage>
</organism>
<dbReference type="Proteomes" id="UP000464314">
    <property type="component" value="Chromosome"/>
</dbReference>
<dbReference type="EMBL" id="CP048000">
    <property type="protein sequence ID" value="QHQ63710.1"/>
    <property type="molecule type" value="Genomic_DNA"/>
</dbReference>
<dbReference type="SUPFAM" id="SSF55594">
    <property type="entry name" value="HPr-like"/>
    <property type="match status" value="1"/>
</dbReference>
<dbReference type="Gene3D" id="3.30.1340.10">
    <property type="entry name" value="HPr-like"/>
    <property type="match status" value="1"/>
</dbReference>
<keyword evidence="3" id="KW-1185">Reference proteome</keyword>
<dbReference type="Pfam" id="PF00381">
    <property type="entry name" value="PTS-HPr"/>
    <property type="match status" value="1"/>
</dbReference>
<feature type="domain" description="HPr" evidence="1">
    <location>
        <begin position="2"/>
        <end position="42"/>
    </location>
</feature>
<dbReference type="InterPro" id="IPR035895">
    <property type="entry name" value="HPr-like_sf"/>
</dbReference>
<dbReference type="InterPro" id="IPR000032">
    <property type="entry name" value="HPr-like"/>
</dbReference>
<evidence type="ECO:0000313" key="3">
    <source>
        <dbReference type="Proteomes" id="UP000464314"/>
    </source>
</evidence>
<name>A0A6P1TR17_9FIRM</name>
<proteinExistence type="predicted"/>
<evidence type="ECO:0000259" key="1">
    <source>
        <dbReference type="Pfam" id="PF00381"/>
    </source>
</evidence>
<gene>
    <name evidence="2" type="ORF">Ana3638_10740</name>
</gene>
<reference evidence="2 3" key="1">
    <citation type="submission" date="2020-01" db="EMBL/GenBank/DDBJ databases">
        <title>Genome analysis of Anaerocolumna sp. CBA3638.</title>
        <authorList>
            <person name="Kim J."/>
            <person name="Roh S.W."/>
        </authorList>
    </citation>
    <scope>NUCLEOTIDE SEQUENCE [LARGE SCALE GENOMIC DNA]</scope>
    <source>
        <strain evidence="2 3">CBA3638</strain>
    </source>
</reference>
<dbReference type="AlphaFoldDB" id="A0A6P1TR17"/>
<sequence length="61" mass="7043">MEFVNAAEQCDFDIDLYYNRIVVDAKSFLGIMSLDISQNFNVAYHGYNNNLENTIKKYAVV</sequence>
<protein>
    <submittedName>
        <fullName evidence="2">HPr family phosphocarrier protein</fullName>
    </submittedName>
</protein>
<dbReference type="KEGG" id="anr:Ana3638_10740"/>